<dbReference type="AlphaFoldDB" id="T1HW26"/>
<dbReference type="InParanoid" id="T1HW26"/>
<dbReference type="InterPro" id="IPR021109">
    <property type="entry name" value="Peptidase_aspartic_dom_sf"/>
</dbReference>
<accession>T1HW26</accession>
<keyword evidence="3" id="KW-1185">Reference proteome</keyword>
<dbReference type="PROSITE" id="PS00141">
    <property type="entry name" value="ASP_PROTEASE"/>
    <property type="match status" value="1"/>
</dbReference>
<dbReference type="Gene3D" id="4.10.60.10">
    <property type="entry name" value="Zinc finger, CCHC-type"/>
    <property type="match status" value="1"/>
</dbReference>
<dbReference type="PROSITE" id="PS50158">
    <property type="entry name" value="ZF_CCHC"/>
    <property type="match status" value="1"/>
</dbReference>
<dbReference type="EMBL" id="ACPB03018214">
    <property type="status" value="NOT_ANNOTATED_CDS"/>
    <property type="molecule type" value="Genomic_DNA"/>
</dbReference>
<dbReference type="GO" id="GO:0008270">
    <property type="term" value="F:zinc ion binding"/>
    <property type="evidence" value="ECO:0007669"/>
    <property type="project" value="InterPro"/>
</dbReference>
<dbReference type="GO" id="GO:0006508">
    <property type="term" value="P:proteolysis"/>
    <property type="evidence" value="ECO:0007669"/>
    <property type="project" value="InterPro"/>
</dbReference>
<feature type="compositionally biased region" description="Basic and acidic residues" evidence="1">
    <location>
        <begin position="322"/>
        <end position="332"/>
    </location>
</feature>
<dbReference type="HOGENOM" id="CLU_757189_0_0_1"/>
<proteinExistence type="predicted"/>
<dbReference type="STRING" id="13249.T1HW26"/>
<dbReference type="Proteomes" id="UP000015103">
    <property type="component" value="Unassembled WGS sequence"/>
</dbReference>
<dbReference type="EMBL" id="ACPB03018215">
    <property type="status" value="NOT_ANNOTATED_CDS"/>
    <property type="molecule type" value="Genomic_DNA"/>
</dbReference>
<evidence type="ECO:0000313" key="2">
    <source>
        <dbReference type="EnsemblMetazoa" id="RPRC008246-PA"/>
    </source>
</evidence>
<dbReference type="GO" id="GO:0004190">
    <property type="term" value="F:aspartic-type endopeptidase activity"/>
    <property type="evidence" value="ECO:0007669"/>
    <property type="project" value="InterPro"/>
</dbReference>
<dbReference type="EMBL" id="ACPB03018213">
    <property type="status" value="NOT_ANNOTATED_CDS"/>
    <property type="molecule type" value="Genomic_DNA"/>
</dbReference>
<dbReference type="GO" id="GO:0003676">
    <property type="term" value="F:nucleic acid binding"/>
    <property type="evidence" value="ECO:0007669"/>
    <property type="project" value="InterPro"/>
</dbReference>
<evidence type="ECO:0000313" key="3">
    <source>
        <dbReference type="Proteomes" id="UP000015103"/>
    </source>
</evidence>
<sequence>MRALMSKLDKPLTEEEQISKIYNNLLPAYQGYFRRSEIRTFSDLINLGEEYWSYAERSKSYRPPPPKSDALIPETAYIPPPINRGNKISVPYSPNKPKMTNFQENVKPKLQDGPSYSKDNSLYLITHTQTPAKLKNKTVRLETTTNTSTPEVTKSICWNCGQNGHTYSVCQEKRTRIFCYRCGHPEVTVKSCPTCTLSGSERGVRKERSIRTPTKDPALAPELPETCNLTSDTFGRSLSPPIPKSNFRPVNGCLYIPLNINGQSHDALVDSGSAYSYISLSESKGLPQTHLTTIDRIAVSFANGTQEGRALGTCHVAQLKPYKGEPPEEDVLHQPTAEANPASHSRPGRVTASTARQVYASKEEGV</sequence>
<dbReference type="SUPFAM" id="SSF50630">
    <property type="entry name" value="Acid proteases"/>
    <property type="match status" value="1"/>
</dbReference>
<dbReference type="InterPro" id="IPR036875">
    <property type="entry name" value="Znf_CCHC_sf"/>
</dbReference>
<dbReference type="EnsemblMetazoa" id="RPRC008246-RA">
    <property type="protein sequence ID" value="RPRC008246-PA"/>
    <property type="gene ID" value="RPRC008246"/>
</dbReference>
<dbReference type="Gene3D" id="2.40.70.10">
    <property type="entry name" value="Acid Proteases"/>
    <property type="match status" value="1"/>
</dbReference>
<feature type="region of interest" description="Disordered" evidence="1">
    <location>
        <begin position="321"/>
        <end position="366"/>
    </location>
</feature>
<name>T1HW26_RHOPR</name>
<dbReference type="InterPro" id="IPR001969">
    <property type="entry name" value="Aspartic_peptidase_AS"/>
</dbReference>
<evidence type="ECO:0000256" key="1">
    <source>
        <dbReference type="SAM" id="MobiDB-lite"/>
    </source>
</evidence>
<organism evidence="2 3">
    <name type="scientific">Rhodnius prolixus</name>
    <name type="common">Triatomid bug</name>
    <dbReference type="NCBI Taxonomy" id="13249"/>
    <lineage>
        <taxon>Eukaryota</taxon>
        <taxon>Metazoa</taxon>
        <taxon>Ecdysozoa</taxon>
        <taxon>Arthropoda</taxon>
        <taxon>Hexapoda</taxon>
        <taxon>Insecta</taxon>
        <taxon>Pterygota</taxon>
        <taxon>Neoptera</taxon>
        <taxon>Paraneoptera</taxon>
        <taxon>Hemiptera</taxon>
        <taxon>Heteroptera</taxon>
        <taxon>Panheteroptera</taxon>
        <taxon>Cimicomorpha</taxon>
        <taxon>Reduviidae</taxon>
        <taxon>Triatominae</taxon>
        <taxon>Rhodnius</taxon>
    </lineage>
</organism>
<dbReference type="SUPFAM" id="SSF57756">
    <property type="entry name" value="Retrovirus zinc finger-like domains"/>
    <property type="match status" value="1"/>
</dbReference>
<dbReference type="InterPro" id="IPR001878">
    <property type="entry name" value="Znf_CCHC"/>
</dbReference>
<dbReference type="VEuPathDB" id="VectorBase:RPRC008246"/>
<dbReference type="SMART" id="SM00343">
    <property type="entry name" value="ZnF_C2HC"/>
    <property type="match status" value="2"/>
</dbReference>
<protein>
    <submittedName>
        <fullName evidence="2">CCHC-type domain-containing protein</fullName>
    </submittedName>
</protein>
<reference evidence="2" key="1">
    <citation type="submission" date="2015-05" db="UniProtKB">
        <authorList>
            <consortium name="EnsemblMetazoa"/>
        </authorList>
    </citation>
    <scope>IDENTIFICATION</scope>
</reference>